<proteinExistence type="predicted"/>
<dbReference type="OrthoDB" id="1121030at2"/>
<comment type="caution">
    <text evidence="1">The sequence shown here is derived from an EMBL/GenBank/DDBJ whole genome shotgun (WGS) entry which is preliminary data.</text>
</comment>
<dbReference type="AlphaFoldDB" id="A0A512RG25"/>
<evidence type="ECO:0008006" key="3">
    <source>
        <dbReference type="Google" id="ProtNLM"/>
    </source>
</evidence>
<name>A0A512RG25_9BACT</name>
<protein>
    <recommendedName>
        <fullName evidence="3">DUF3108 domain-containing protein</fullName>
    </recommendedName>
</protein>
<dbReference type="Pfam" id="PF19630">
    <property type="entry name" value="DUF6134"/>
    <property type="match status" value="1"/>
</dbReference>
<evidence type="ECO:0000313" key="1">
    <source>
        <dbReference type="EMBL" id="GEP94652.1"/>
    </source>
</evidence>
<organism evidence="1 2">
    <name type="scientific">Chitinophaga cymbidii</name>
    <dbReference type="NCBI Taxonomy" id="1096750"/>
    <lineage>
        <taxon>Bacteria</taxon>
        <taxon>Pseudomonadati</taxon>
        <taxon>Bacteroidota</taxon>
        <taxon>Chitinophagia</taxon>
        <taxon>Chitinophagales</taxon>
        <taxon>Chitinophagaceae</taxon>
        <taxon>Chitinophaga</taxon>
    </lineage>
</organism>
<evidence type="ECO:0000313" key="2">
    <source>
        <dbReference type="Proteomes" id="UP000321436"/>
    </source>
</evidence>
<reference evidence="1 2" key="1">
    <citation type="submission" date="2019-07" db="EMBL/GenBank/DDBJ databases">
        <title>Whole genome shotgun sequence of Chitinophaga cymbidii NBRC 109752.</title>
        <authorList>
            <person name="Hosoyama A."/>
            <person name="Uohara A."/>
            <person name="Ohji S."/>
            <person name="Ichikawa N."/>
        </authorList>
    </citation>
    <scope>NUCLEOTIDE SEQUENCE [LARGE SCALE GENOMIC DNA]</scope>
    <source>
        <strain evidence="1 2">NBRC 109752</strain>
    </source>
</reference>
<dbReference type="EMBL" id="BKAU01000001">
    <property type="protein sequence ID" value="GEP94652.1"/>
    <property type="molecule type" value="Genomic_DNA"/>
</dbReference>
<sequence length="209" mass="23687">MSRICKPYAAIRTFLLLLCGWVPLLTALGAAGQTRIYDIRYGNNAIGTLETKQETTGSTRRITLKSRVQMKLLSRMEVDIFAEYRHNVLHAAKATRLQGKSSADSKETSTEKSANGYTVIRKGERSILHHARITYCVSDLYFTEPREIRQVYSETLGVLLPLKLAADKRYELTMPDGKRSYYRYEKGKLKEVEISHALGKAFFTAREGA</sequence>
<dbReference type="Proteomes" id="UP000321436">
    <property type="component" value="Unassembled WGS sequence"/>
</dbReference>
<dbReference type="InterPro" id="IPR045767">
    <property type="entry name" value="DUF6134"/>
</dbReference>
<dbReference type="RefSeq" id="WP_146858237.1">
    <property type="nucleotide sequence ID" value="NZ_BKAU01000001.1"/>
</dbReference>
<accession>A0A512RG25</accession>
<keyword evidence="2" id="KW-1185">Reference proteome</keyword>
<gene>
    <name evidence="1" type="ORF">CCY01nite_09120</name>
</gene>